<dbReference type="PIRSF" id="PIRSF002741">
    <property type="entry name" value="MppA"/>
    <property type="match status" value="1"/>
</dbReference>
<dbReference type="GO" id="GO:0030288">
    <property type="term" value="C:outer membrane-bounded periplasmic space"/>
    <property type="evidence" value="ECO:0007669"/>
    <property type="project" value="TreeGrafter"/>
</dbReference>
<dbReference type="PANTHER" id="PTHR30290:SF32">
    <property type="entry name" value="GLUTATHIONE-BINDING PROTEIN GSIB"/>
    <property type="match status" value="1"/>
</dbReference>
<dbReference type="EMBL" id="ATCF01000021">
    <property type="protein sequence ID" value="EPD98696.1"/>
    <property type="molecule type" value="Genomic_DNA"/>
</dbReference>
<evidence type="ECO:0000256" key="1">
    <source>
        <dbReference type="ARBA" id="ARBA00003489"/>
    </source>
</evidence>
<sequence>MQKRQPLTKLLPAALICAAVLSPAGAAETKNEITVAVASTFTTMDPWNATDTLSQAVAKSFYEGLFKFDRAMNVVPSLAESAESSPDGMQHVVHLRRGVKFHDGTTFTAEAVKANFDRITTPGSTLKRFFLFENVASLKELDPYTVRFTLKRPNSAFINRLAHPSAVMICPKSLSEKEVSIAFHPCGTGPFVMKNYNPSDVLRVEKNPNYWRAGYPKLDAITWRPVVENSTRVAMALTGEADYAFPLPSEQVKMVKDKGTLRVDVTPSIMLRFVEMNLTKPVFKDVRVRQALNYAVNKEALVKVAFAGYADVAEGIAPLSVDYAVKLGPWPYDPQKAKALLKEAGYPNGFEVELWSGYNHTTASKIIQFLQQQLAQVGVKVRVRTLEAGERTSFVESTPQPEQSRHELYYIGWSSSTGELDYAVRPVLATSSFPPRGSNESYYSNPAVDQALFYALGTTDREKKSAIYAQMQETIWKDAPWIFLVSEQNIAASSKALHGFYIQPDSSFNFEEASLEPASLMKP</sequence>
<dbReference type="Gene3D" id="3.40.190.10">
    <property type="entry name" value="Periplasmic binding protein-like II"/>
    <property type="match status" value="1"/>
</dbReference>
<comment type="subcellular location">
    <subcellularLocation>
        <location evidence="2">Periplasm</location>
    </subcellularLocation>
</comment>
<dbReference type="PATRIC" id="fig|1203554.3.peg.1502"/>
<dbReference type="Proteomes" id="UP000014400">
    <property type="component" value="Unassembled WGS sequence"/>
</dbReference>
<keyword evidence="7" id="KW-0574">Periplasm</keyword>
<keyword evidence="11" id="KW-1185">Reference proteome</keyword>
<feature type="signal peptide" evidence="8">
    <location>
        <begin position="1"/>
        <end position="26"/>
    </location>
</feature>
<dbReference type="InterPro" id="IPR030678">
    <property type="entry name" value="Peptide/Ni-bd"/>
</dbReference>
<evidence type="ECO:0000313" key="10">
    <source>
        <dbReference type="EMBL" id="EPD98696.1"/>
    </source>
</evidence>
<name>S3BE84_9BURK</name>
<comment type="similarity">
    <text evidence="3">Belongs to the bacterial solute-binding protein 5 family.</text>
</comment>
<dbReference type="Gene3D" id="3.10.105.10">
    <property type="entry name" value="Dipeptide-binding Protein, Domain 3"/>
    <property type="match status" value="1"/>
</dbReference>
<comment type="caution">
    <text evidence="10">The sequence shown here is derived from an EMBL/GenBank/DDBJ whole genome shotgun (WGS) entry which is preliminary data.</text>
</comment>
<dbReference type="InterPro" id="IPR000914">
    <property type="entry name" value="SBP_5_dom"/>
</dbReference>
<dbReference type="GO" id="GO:0043190">
    <property type="term" value="C:ATP-binding cassette (ABC) transporter complex"/>
    <property type="evidence" value="ECO:0007669"/>
    <property type="project" value="InterPro"/>
</dbReference>
<dbReference type="GO" id="GO:1904680">
    <property type="term" value="F:peptide transmembrane transporter activity"/>
    <property type="evidence" value="ECO:0007669"/>
    <property type="project" value="TreeGrafter"/>
</dbReference>
<dbReference type="PANTHER" id="PTHR30290">
    <property type="entry name" value="PERIPLASMIC BINDING COMPONENT OF ABC TRANSPORTER"/>
    <property type="match status" value="1"/>
</dbReference>
<evidence type="ECO:0000313" key="11">
    <source>
        <dbReference type="Proteomes" id="UP000014400"/>
    </source>
</evidence>
<feature type="domain" description="Solute-binding protein family 5" evidence="9">
    <location>
        <begin position="73"/>
        <end position="430"/>
    </location>
</feature>
<dbReference type="STRING" id="1203554.HMPREF1476_01438"/>
<dbReference type="CDD" id="cd08499">
    <property type="entry name" value="PBP2_Ylib_like"/>
    <property type="match status" value="1"/>
</dbReference>
<organism evidence="10 11">
    <name type="scientific">Sutterella wadsworthensis HGA0223</name>
    <dbReference type="NCBI Taxonomy" id="1203554"/>
    <lineage>
        <taxon>Bacteria</taxon>
        <taxon>Pseudomonadati</taxon>
        <taxon>Pseudomonadota</taxon>
        <taxon>Betaproteobacteria</taxon>
        <taxon>Burkholderiales</taxon>
        <taxon>Sutterellaceae</taxon>
        <taxon>Sutterella</taxon>
    </lineage>
</organism>
<dbReference type="RefSeq" id="WP_016474649.1">
    <property type="nucleotide sequence ID" value="NZ_KE150480.1"/>
</dbReference>
<reference evidence="10 11" key="1">
    <citation type="submission" date="2013-04" db="EMBL/GenBank/DDBJ databases">
        <title>The Genome Sequence of Sutterella wadsworthensis HGA0223.</title>
        <authorList>
            <consortium name="The Broad Institute Genomics Platform"/>
            <person name="Earl A."/>
            <person name="Ward D."/>
            <person name="Feldgarden M."/>
            <person name="Gevers D."/>
            <person name="Schmidt T.M."/>
            <person name="Dover J."/>
            <person name="Dai D."/>
            <person name="Walker B."/>
            <person name="Young S."/>
            <person name="Zeng Q."/>
            <person name="Gargeya S."/>
            <person name="Fitzgerald M."/>
            <person name="Haas B."/>
            <person name="Abouelleil A."/>
            <person name="Allen A.W."/>
            <person name="Alvarado L."/>
            <person name="Arachchi H.M."/>
            <person name="Berlin A.M."/>
            <person name="Chapman S.B."/>
            <person name="Gainer-Dewar J."/>
            <person name="Goldberg J."/>
            <person name="Griggs A."/>
            <person name="Gujja S."/>
            <person name="Hansen M."/>
            <person name="Howarth C."/>
            <person name="Imamovic A."/>
            <person name="Ireland A."/>
            <person name="Larimer J."/>
            <person name="McCowan C."/>
            <person name="Murphy C."/>
            <person name="Pearson M."/>
            <person name="Poon T.W."/>
            <person name="Priest M."/>
            <person name="Roberts A."/>
            <person name="Saif S."/>
            <person name="Shea T."/>
            <person name="Sisk P."/>
            <person name="Sykes S."/>
            <person name="Wortman J."/>
            <person name="Nusbaum C."/>
            <person name="Birren B."/>
        </authorList>
    </citation>
    <scope>NUCLEOTIDE SEQUENCE [LARGE SCALE GENOMIC DNA]</scope>
    <source>
        <strain evidence="10 11">HGA0223</strain>
    </source>
</reference>
<protein>
    <recommendedName>
        <fullName evidence="4">Glutathione-binding protein GsiB</fullName>
    </recommendedName>
</protein>
<dbReference type="InterPro" id="IPR039424">
    <property type="entry name" value="SBP_5"/>
</dbReference>
<evidence type="ECO:0000256" key="8">
    <source>
        <dbReference type="SAM" id="SignalP"/>
    </source>
</evidence>
<dbReference type="eggNOG" id="COG0747">
    <property type="taxonomic scope" value="Bacteria"/>
</dbReference>
<dbReference type="SUPFAM" id="SSF53850">
    <property type="entry name" value="Periplasmic binding protein-like II"/>
    <property type="match status" value="1"/>
</dbReference>
<evidence type="ECO:0000256" key="3">
    <source>
        <dbReference type="ARBA" id="ARBA00005695"/>
    </source>
</evidence>
<evidence type="ECO:0000256" key="7">
    <source>
        <dbReference type="ARBA" id="ARBA00022764"/>
    </source>
</evidence>
<comment type="function">
    <text evidence="1">Part of the ABC transporter complex GsiABCD involved in glutathione import. Binds glutathione.</text>
</comment>
<dbReference type="GO" id="GO:0042938">
    <property type="term" value="P:dipeptide transport"/>
    <property type="evidence" value="ECO:0007669"/>
    <property type="project" value="TreeGrafter"/>
</dbReference>
<evidence type="ECO:0000259" key="9">
    <source>
        <dbReference type="Pfam" id="PF00496"/>
    </source>
</evidence>
<evidence type="ECO:0000256" key="4">
    <source>
        <dbReference type="ARBA" id="ARBA00017393"/>
    </source>
</evidence>
<dbReference type="Pfam" id="PF00496">
    <property type="entry name" value="SBP_bac_5"/>
    <property type="match status" value="1"/>
</dbReference>
<evidence type="ECO:0000256" key="5">
    <source>
        <dbReference type="ARBA" id="ARBA00022448"/>
    </source>
</evidence>
<dbReference type="Gene3D" id="3.90.76.10">
    <property type="entry name" value="Dipeptide-binding Protein, Domain 1"/>
    <property type="match status" value="1"/>
</dbReference>
<evidence type="ECO:0000256" key="2">
    <source>
        <dbReference type="ARBA" id="ARBA00004418"/>
    </source>
</evidence>
<keyword evidence="6 8" id="KW-0732">Signal</keyword>
<dbReference type="NCBIfam" id="NF011942">
    <property type="entry name" value="PRK15413.1"/>
    <property type="match status" value="1"/>
</dbReference>
<proteinExistence type="inferred from homology"/>
<dbReference type="HOGENOM" id="CLU_017028_7_3_4"/>
<gene>
    <name evidence="10" type="ORF">HMPREF1476_01438</name>
</gene>
<keyword evidence="5" id="KW-0813">Transport</keyword>
<accession>S3BE84</accession>
<dbReference type="AlphaFoldDB" id="S3BE84"/>
<evidence type="ECO:0000256" key="6">
    <source>
        <dbReference type="ARBA" id="ARBA00022729"/>
    </source>
</evidence>
<feature type="chain" id="PRO_5004506149" description="Glutathione-binding protein GsiB" evidence="8">
    <location>
        <begin position="27"/>
        <end position="523"/>
    </location>
</feature>